<keyword evidence="2" id="KW-0344">Guanine-nucleotide releasing factor</keyword>
<dbReference type="InterPro" id="IPR000408">
    <property type="entry name" value="Reg_chr_condens"/>
</dbReference>
<evidence type="ECO:0000256" key="5">
    <source>
        <dbReference type="SAM" id="Phobius"/>
    </source>
</evidence>
<dbReference type="Gene3D" id="2.60.40.4270">
    <property type="entry name" value="Listeria-Bacteroides repeat domain"/>
    <property type="match status" value="2"/>
</dbReference>
<dbReference type="Gene3D" id="2.130.10.30">
    <property type="entry name" value="Regulator of chromosome condensation 1/beta-lactamase-inhibitor protein II"/>
    <property type="match status" value="4"/>
</dbReference>
<dbReference type="PANTHER" id="PTHR45982">
    <property type="entry name" value="REGULATOR OF CHROMOSOME CONDENSATION"/>
    <property type="match status" value="1"/>
</dbReference>
<accession>A0A6N7TXS4</accession>
<dbReference type="InterPro" id="IPR009091">
    <property type="entry name" value="RCC1/BLIP-II"/>
</dbReference>
<dbReference type="NCBIfam" id="TIGR02543">
    <property type="entry name" value="List_Bact_rpt"/>
    <property type="match status" value="1"/>
</dbReference>
<dbReference type="Pfam" id="PF25390">
    <property type="entry name" value="WD40_RLD"/>
    <property type="match status" value="2"/>
</dbReference>
<evidence type="ECO:0000256" key="2">
    <source>
        <dbReference type="ARBA" id="ARBA00022658"/>
    </source>
</evidence>
<feature type="region of interest" description="Disordered" evidence="4">
    <location>
        <begin position="943"/>
        <end position="966"/>
    </location>
</feature>
<proteinExistence type="predicted"/>
<dbReference type="Pfam" id="PF09479">
    <property type="entry name" value="Flg_new"/>
    <property type="match status" value="2"/>
</dbReference>
<comment type="caution">
    <text evidence="7">The sequence shown here is derived from an EMBL/GenBank/DDBJ whole genome shotgun (WGS) entry which is preliminary data.</text>
</comment>
<feature type="region of interest" description="Disordered" evidence="4">
    <location>
        <begin position="1"/>
        <end position="77"/>
    </location>
</feature>
<protein>
    <recommendedName>
        <fullName evidence="6">RCC1-like domain-containing protein</fullName>
    </recommendedName>
</protein>
<dbReference type="InterPro" id="IPR058923">
    <property type="entry name" value="RCC1-like_dom"/>
</dbReference>
<feature type="compositionally biased region" description="Polar residues" evidence="4">
    <location>
        <begin position="1"/>
        <end position="60"/>
    </location>
</feature>
<dbReference type="RefSeq" id="WP_154313825.1">
    <property type="nucleotide sequence ID" value="NZ_WKKW01000008.1"/>
</dbReference>
<dbReference type="PROSITE" id="PS50012">
    <property type="entry name" value="RCC1_3"/>
    <property type="match status" value="13"/>
</dbReference>
<dbReference type="PRINTS" id="PR00633">
    <property type="entry name" value="RCCNDNSATION"/>
</dbReference>
<evidence type="ECO:0000313" key="8">
    <source>
        <dbReference type="Proteomes" id="UP000436357"/>
    </source>
</evidence>
<feature type="compositionally biased region" description="Polar residues" evidence="4">
    <location>
        <begin position="996"/>
        <end position="1017"/>
    </location>
</feature>
<evidence type="ECO:0000256" key="1">
    <source>
        <dbReference type="ARBA" id="ARBA00004196"/>
    </source>
</evidence>
<dbReference type="AlphaFoldDB" id="A0A6N7TXS4"/>
<feature type="domain" description="RCC1-like" evidence="6">
    <location>
        <begin position="705"/>
        <end position="1074"/>
    </location>
</feature>
<dbReference type="GO" id="GO:0005737">
    <property type="term" value="C:cytoplasm"/>
    <property type="evidence" value="ECO:0007669"/>
    <property type="project" value="TreeGrafter"/>
</dbReference>
<gene>
    <name evidence="7" type="ORF">GKC41_08495</name>
</gene>
<keyword evidence="3" id="KW-0677">Repeat</keyword>
<dbReference type="InterPro" id="IPR042229">
    <property type="entry name" value="Listeria/Bacterioides_rpt_sf"/>
</dbReference>
<dbReference type="Proteomes" id="UP000436357">
    <property type="component" value="Unassembled WGS sequence"/>
</dbReference>
<evidence type="ECO:0000256" key="4">
    <source>
        <dbReference type="SAM" id="MobiDB-lite"/>
    </source>
</evidence>
<keyword evidence="5" id="KW-0812">Transmembrane</keyword>
<dbReference type="EMBL" id="WKKW01000008">
    <property type="protein sequence ID" value="MSD91677.1"/>
    <property type="molecule type" value="Genomic_DNA"/>
</dbReference>
<reference evidence="7 8" key="1">
    <citation type="submission" date="2019-11" db="EMBL/GenBank/DDBJ databases">
        <title>Draft Genome Sequence of Plant Growth-Promoting Rhizosphere-Associated Bacteria.</title>
        <authorList>
            <person name="Vasilyev I.Y."/>
            <person name="Radchenko V."/>
            <person name="Ilnitskaya E.V."/>
        </authorList>
    </citation>
    <scope>NUCLEOTIDE SEQUENCE [LARGE SCALE GENOMIC DNA]</scope>
    <source>
        <strain evidence="7 8">VRA_9sq_n</strain>
    </source>
</reference>
<dbReference type="InterPro" id="IPR013378">
    <property type="entry name" value="InlB-like_B-rpt"/>
</dbReference>
<feature type="region of interest" description="Disordered" evidence="4">
    <location>
        <begin position="996"/>
        <end position="1022"/>
    </location>
</feature>
<feature type="domain" description="RCC1-like" evidence="6">
    <location>
        <begin position="177"/>
        <end position="515"/>
    </location>
</feature>
<keyword evidence="5" id="KW-0472">Membrane</keyword>
<comment type="subcellular location">
    <subcellularLocation>
        <location evidence="1">Cell envelope</location>
    </subcellularLocation>
</comment>
<keyword evidence="5" id="KW-1133">Transmembrane helix</keyword>
<dbReference type="OrthoDB" id="904022at2"/>
<feature type="transmembrane region" description="Helical" evidence="5">
    <location>
        <begin position="1148"/>
        <end position="1165"/>
    </location>
</feature>
<organism evidence="7 8">
    <name type="scientific">Bifidobacterium asteroides</name>
    <dbReference type="NCBI Taxonomy" id="1684"/>
    <lineage>
        <taxon>Bacteria</taxon>
        <taxon>Bacillati</taxon>
        <taxon>Actinomycetota</taxon>
        <taxon>Actinomycetes</taxon>
        <taxon>Bifidobacteriales</taxon>
        <taxon>Bifidobacteriaceae</taxon>
        <taxon>Bifidobacterium</taxon>
    </lineage>
</organism>
<evidence type="ECO:0000259" key="6">
    <source>
        <dbReference type="Pfam" id="PF25390"/>
    </source>
</evidence>
<sequence length="1176" mass="123523">MPQPSLATPSPLHTSSPLEPIQPTASAAPSTNVENPQTRSTTQYTIKFTDTEGGTTTPDQTVDEGAQAQRPADPARPDYSFDGWFISGTLTAYDFSQPVTSDVTLEARWTKNGDVWDLSPTQGPTAGNTLITLTAPPARTIRFSQFSAGYQYSVAVGSDGSIYHWGEMYGSDYNWQPSREDTPAGLRFIQVSAGYDHSLALDSEGNLYSWGSSSYGQLGRGTGTTPANTPGKVDAPAGVRFTQVSAGKYHSEALASDGSIYSWGYNSDGELGRETITTPSTRPGKVDAPTGIRFSQITSGYDYCMAFDTDGNLYSWGGNGHGQLGRDTSTTPADSPGKVDPPAAGVRYTQVIAKGMHCLALDSNGVLYSWGYNNFSQLGRNTGSARINPRGKVNVPTKTRIIQISAGDWNGFALDDQGILYTWGNNSHAQLARPYWNTTDPQPTKIDPPAKNVNYTQVIGGGDHAVAIGSDGNLYSWGRNSNGQLGRDTKKRDSYQPGTIPLTNHAVITSIEFGGTPGTGLAANADGTWSVTTPPHSKGWVNVTISWSMNGPQPDAYLSYTYTGPKYKVGFTSTDAACPTPSGMPADRSVIEGGQVKRPYPDPKADGCLFDGWFLKDAKGGSNVAYDFSHPVAGDITLIAHWSPADTGGWSINPVRGSSLGGQQATITPPKISRGIRFSQISAGGYQAGNFRGFSVGVASDGNAYAWGSNQQGQLGQGTANSTPQKTPVKVPLPDGVPAGFTYTQAVAGGYHVLAVGSDDIVYSWGANDHGQLGDGTTTDHSKPQPVKGEYGQPFKAVQVSAGAYDSAAIDQQGRVYTWGSENNNYTAYSRSKPTPTLAKDPNGSNQGLHAAQVSLGWSFIMAMDTDGSLYSWGYDNYGQLGNGAATGEYSTTYTAEPAPVPDPRNTSRTFKAAQISAGANHALAISQDGAAWAWGYNDHGQLGDGTKTSKPSPRRVPSPTGSSQGLQAAWISAGVHHSLAIDQNGAAWAWGWNTDGQLGDGTTSDQPTPTRVSTPAGQDKAGSGLAAARASAGRNHSLAIGQDGNAYAWGDNAYGQLGDGGTTQSSTPALITFNPELLITGVSFDQTVIDALRQNADGSVTLTTPAHNPGLADVIVDWTLGGTSQTQAHLAYTYEGMLPRAGSSGTMILLAAGILAAAGAIAAGRHQREAQSLQA</sequence>
<dbReference type="SUPFAM" id="SSF50985">
    <property type="entry name" value="RCC1/BLIP-II"/>
    <property type="match status" value="3"/>
</dbReference>
<name>A0A6N7TXS4_9BIFI</name>
<dbReference type="InterPro" id="IPR051553">
    <property type="entry name" value="Ran_GTPase-activating"/>
</dbReference>
<dbReference type="GO" id="GO:0005085">
    <property type="term" value="F:guanyl-nucleotide exchange factor activity"/>
    <property type="evidence" value="ECO:0007669"/>
    <property type="project" value="TreeGrafter"/>
</dbReference>
<evidence type="ECO:0000313" key="7">
    <source>
        <dbReference type="EMBL" id="MSD91677.1"/>
    </source>
</evidence>
<evidence type="ECO:0000256" key="3">
    <source>
        <dbReference type="ARBA" id="ARBA00022737"/>
    </source>
</evidence>
<dbReference type="PANTHER" id="PTHR45982:SF1">
    <property type="entry name" value="REGULATOR OF CHROMOSOME CONDENSATION"/>
    <property type="match status" value="1"/>
</dbReference>
<dbReference type="PROSITE" id="PS00626">
    <property type="entry name" value="RCC1_2"/>
    <property type="match status" value="4"/>
</dbReference>
<dbReference type="GO" id="GO:0030313">
    <property type="term" value="C:cell envelope"/>
    <property type="evidence" value="ECO:0007669"/>
    <property type="project" value="UniProtKB-SubCell"/>
</dbReference>